<dbReference type="Proteomes" id="UP000507470">
    <property type="component" value="Unassembled WGS sequence"/>
</dbReference>
<dbReference type="OrthoDB" id="6129225at2759"/>
<evidence type="ECO:0008006" key="3">
    <source>
        <dbReference type="Google" id="ProtNLM"/>
    </source>
</evidence>
<dbReference type="EMBL" id="CACVKT020008352">
    <property type="protein sequence ID" value="CAC5414643.1"/>
    <property type="molecule type" value="Genomic_DNA"/>
</dbReference>
<gene>
    <name evidence="1" type="ORF">MCOR_47408</name>
</gene>
<evidence type="ECO:0000313" key="1">
    <source>
        <dbReference type="EMBL" id="CAC5414643.1"/>
    </source>
</evidence>
<evidence type="ECO:0000313" key="2">
    <source>
        <dbReference type="Proteomes" id="UP000507470"/>
    </source>
</evidence>
<organism evidence="1 2">
    <name type="scientific">Mytilus coruscus</name>
    <name type="common">Sea mussel</name>
    <dbReference type="NCBI Taxonomy" id="42192"/>
    <lineage>
        <taxon>Eukaryota</taxon>
        <taxon>Metazoa</taxon>
        <taxon>Spiralia</taxon>
        <taxon>Lophotrochozoa</taxon>
        <taxon>Mollusca</taxon>
        <taxon>Bivalvia</taxon>
        <taxon>Autobranchia</taxon>
        <taxon>Pteriomorphia</taxon>
        <taxon>Mytilida</taxon>
        <taxon>Mytiloidea</taxon>
        <taxon>Mytilidae</taxon>
        <taxon>Mytilinae</taxon>
        <taxon>Mytilus</taxon>
    </lineage>
</organism>
<name>A0A6J8E3P2_MYTCO</name>
<keyword evidence="2" id="KW-1185">Reference proteome</keyword>
<proteinExistence type="predicted"/>
<accession>A0A6J8E3P2</accession>
<sequence length="374" mass="42979">MEKKDFKIGSEEIVRIRRLSQTIIDIGQTGRGVPKVIHSGSKGEGLDLKGSDLDIMFIDANFNVYKSETEIVHDGLTIPLIVNTEETQPCFAQLSLLDNDHPFSKIMSQKNHLGYMLSNEHYKQLCMQFYNAIIATNYMKIHGPCLSDISDKIDLAYCLQCNKWISQVQPWLRRTRLHSDAVSGWMALASFFYVHKNYFASLSVINYAMQKCTDEKIFTGSITSEFTFVQTHVLNLMKNEKLYTVLKAVTIDPLLFHWKSSIIPQELQLVVKYNHIMYHPTTFAYFLSFLCYYHLHDNISCRHYLKQITYSIANSSIQAKCSSFNSLIMCGIAHQLMGETNIARMCFQIVDTHDIYKTTNCAASNFLNLDVNFE</sequence>
<protein>
    <recommendedName>
        <fullName evidence="3">Nucleotidyltransferase domain-containing protein</fullName>
    </recommendedName>
</protein>
<dbReference type="AlphaFoldDB" id="A0A6J8E3P2"/>
<reference evidence="1 2" key="1">
    <citation type="submission" date="2020-06" db="EMBL/GenBank/DDBJ databases">
        <authorList>
            <person name="Li R."/>
            <person name="Bekaert M."/>
        </authorList>
    </citation>
    <scope>NUCLEOTIDE SEQUENCE [LARGE SCALE GENOMIC DNA]</scope>
    <source>
        <strain evidence="2">wild</strain>
    </source>
</reference>